<feature type="domain" description="PHD-type" evidence="5">
    <location>
        <begin position="214"/>
        <end position="325"/>
    </location>
</feature>
<evidence type="ECO:0000259" key="5">
    <source>
        <dbReference type="PROSITE" id="PS51805"/>
    </source>
</evidence>
<evidence type="ECO:0000256" key="4">
    <source>
        <dbReference type="SAM" id="MobiDB-lite"/>
    </source>
</evidence>
<protein>
    <submittedName>
        <fullName evidence="6">PHD-like zinc-binding domain containing protein</fullName>
    </submittedName>
</protein>
<dbReference type="EMBL" id="JAECZO010000009">
    <property type="protein sequence ID" value="KAK7200888.1"/>
    <property type="molecule type" value="Genomic_DNA"/>
</dbReference>
<dbReference type="AlphaFoldDB" id="A0AAW0F3S6"/>
<dbReference type="Gene3D" id="3.30.40.10">
    <property type="entry name" value="Zinc/RING finger domain, C3HC4 (zinc finger)"/>
    <property type="match status" value="1"/>
</dbReference>
<dbReference type="InterPro" id="IPR034732">
    <property type="entry name" value="EPHD"/>
</dbReference>
<keyword evidence="1" id="KW-0479">Metal-binding</keyword>
<dbReference type="Proteomes" id="UP001430356">
    <property type="component" value="Unassembled WGS sequence"/>
</dbReference>
<organism evidence="6 7">
    <name type="scientific">Novymonas esmeraldas</name>
    <dbReference type="NCBI Taxonomy" id="1808958"/>
    <lineage>
        <taxon>Eukaryota</taxon>
        <taxon>Discoba</taxon>
        <taxon>Euglenozoa</taxon>
        <taxon>Kinetoplastea</taxon>
        <taxon>Metakinetoplastina</taxon>
        <taxon>Trypanosomatida</taxon>
        <taxon>Trypanosomatidae</taxon>
        <taxon>Novymonas</taxon>
    </lineage>
</organism>
<evidence type="ECO:0000256" key="3">
    <source>
        <dbReference type="ARBA" id="ARBA00022833"/>
    </source>
</evidence>
<keyword evidence="3" id="KW-0862">Zinc</keyword>
<evidence type="ECO:0000313" key="7">
    <source>
        <dbReference type="Proteomes" id="UP001430356"/>
    </source>
</evidence>
<dbReference type="PROSITE" id="PS51805">
    <property type="entry name" value="EPHD"/>
    <property type="match status" value="1"/>
</dbReference>
<dbReference type="GO" id="GO:0008270">
    <property type="term" value="F:zinc ion binding"/>
    <property type="evidence" value="ECO:0007669"/>
    <property type="project" value="UniProtKB-KW"/>
</dbReference>
<keyword evidence="7" id="KW-1185">Reference proteome</keyword>
<proteinExistence type="predicted"/>
<evidence type="ECO:0000256" key="2">
    <source>
        <dbReference type="ARBA" id="ARBA00022771"/>
    </source>
</evidence>
<sequence>MPRVTSAAKQVHFAPATRATAPDSDTSPEASKLGGVRHADVLSRVQQLAETPTLQSSGRSLNSEAPTYTSPHPTLLLGTAAAAPCFVVRDKDSDAATQDSAAEVSSPPDTADSALTEDDAYVASVTVTAATPRAPPPPATDTPPTLSQLVAAVDDVLGHSPRTPQCALAASPFATAPTNACAAEPAAVQAPSASCAGVAARTADPDTSLGGAPEPRCVFCGTSAWPAPVEGTPSPLCSADGVVYHTACALWCPEVFFDATTNTLCGVAEAAERARCIRCACCRRPGAAVGCACPSCPLSVHIPCAVAAGMLVDATAFVVYCPAHRPGQGRAATQAKRAKHE</sequence>
<dbReference type="Pfam" id="PF13771">
    <property type="entry name" value="zf-HC5HC2H"/>
    <property type="match status" value="1"/>
</dbReference>
<evidence type="ECO:0000313" key="6">
    <source>
        <dbReference type="EMBL" id="KAK7200888.1"/>
    </source>
</evidence>
<accession>A0AAW0F3S6</accession>
<dbReference type="InterPro" id="IPR013083">
    <property type="entry name" value="Znf_RING/FYVE/PHD"/>
</dbReference>
<gene>
    <name evidence="6" type="ORF">NESM_000147600</name>
</gene>
<feature type="region of interest" description="Disordered" evidence="4">
    <location>
        <begin position="1"/>
        <end position="70"/>
    </location>
</feature>
<comment type="caution">
    <text evidence="6">The sequence shown here is derived from an EMBL/GenBank/DDBJ whole genome shotgun (WGS) entry which is preliminary data.</text>
</comment>
<feature type="compositionally biased region" description="Polar residues" evidence="4">
    <location>
        <begin position="44"/>
        <end position="70"/>
    </location>
</feature>
<feature type="region of interest" description="Disordered" evidence="4">
    <location>
        <begin position="97"/>
        <end position="117"/>
    </location>
</feature>
<name>A0AAW0F3S6_9TRYP</name>
<keyword evidence="2" id="KW-0863">Zinc-finger</keyword>
<evidence type="ECO:0000256" key="1">
    <source>
        <dbReference type="ARBA" id="ARBA00022723"/>
    </source>
</evidence>
<reference evidence="6 7" key="1">
    <citation type="journal article" date="2021" name="MBio">
        <title>A New Model Trypanosomatid, Novymonas esmeraldas: Genomic Perception of Its 'Candidatus Pandoraea novymonadis' Endosymbiont.</title>
        <authorList>
            <person name="Zakharova A."/>
            <person name="Saura A."/>
            <person name="Butenko A."/>
            <person name="Podesvova L."/>
            <person name="Warmusova S."/>
            <person name="Kostygov A.Y."/>
            <person name="Nenarokova A."/>
            <person name="Lukes J."/>
            <person name="Opperdoes F.R."/>
            <person name="Yurchenko V."/>
        </authorList>
    </citation>
    <scope>NUCLEOTIDE SEQUENCE [LARGE SCALE GENOMIC DNA]</scope>
    <source>
        <strain evidence="6 7">E262AT.01</strain>
    </source>
</reference>